<evidence type="ECO:0000313" key="12">
    <source>
        <dbReference type="EMBL" id="KAK1133156.1"/>
    </source>
</evidence>
<protein>
    <recommendedName>
        <fullName evidence="11">Major facilitator superfamily (MFS) profile domain-containing protein</fullName>
    </recommendedName>
</protein>
<evidence type="ECO:0000256" key="5">
    <source>
        <dbReference type="ARBA" id="ARBA00022692"/>
    </source>
</evidence>
<feature type="transmembrane region" description="Helical" evidence="10">
    <location>
        <begin position="119"/>
        <end position="138"/>
    </location>
</feature>
<feature type="region of interest" description="Disordered" evidence="9">
    <location>
        <begin position="719"/>
        <end position="739"/>
    </location>
</feature>
<dbReference type="Gene3D" id="1.20.1250.20">
    <property type="entry name" value="MFS general substrate transporter like domains"/>
    <property type="match status" value="1"/>
</dbReference>
<evidence type="ECO:0000256" key="6">
    <source>
        <dbReference type="ARBA" id="ARBA00022989"/>
    </source>
</evidence>
<evidence type="ECO:0000256" key="3">
    <source>
        <dbReference type="ARBA" id="ARBA00022475"/>
    </source>
</evidence>
<dbReference type="InterPro" id="IPR003663">
    <property type="entry name" value="Sugar/inositol_transpt"/>
</dbReference>
<dbReference type="CDD" id="cd17358">
    <property type="entry name" value="MFS_GLUT6_8_Class3_like"/>
    <property type="match status" value="1"/>
</dbReference>
<evidence type="ECO:0000256" key="7">
    <source>
        <dbReference type="ARBA" id="ARBA00023136"/>
    </source>
</evidence>
<feature type="transmembrane region" description="Helical" evidence="10">
    <location>
        <begin position="395"/>
        <end position="419"/>
    </location>
</feature>
<keyword evidence="6 10" id="KW-1133">Transmembrane helix</keyword>
<keyword evidence="8" id="KW-0325">Glycoprotein</keyword>
<feature type="region of interest" description="Disordered" evidence="9">
    <location>
        <begin position="668"/>
        <end position="693"/>
    </location>
</feature>
<dbReference type="PANTHER" id="PTHR48021">
    <property type="match status" value="1"/>
</dbReference>
<dbReference type="GO" id="GO:0005886">
    <property type="term" value="C:plasma membrane"/>
    <property type="evidence" value="ECO:0007669"/>
    <property type="project" value="UniProtKB-SubCell"/>
</dbReference>
<evidence type="ECO:0000256" key="9">
    <source>
        <dbReference type="SAM" id="MobiDB-lite"/>
    </source>
</evidence>
<dbReference type="Pfam" id="PF00083">
    <property type="entry name" value="Sugar_tr"/>
    <property type="match status" value="1"/>
</dbReference>
<reference evidence="12" key="1">
    <citation type="submission" date="2021-10" db="EMBL/GenBank/DDBJ databases">
        <title>Melipona bicolor Genome sequencing and assembly.</title>
        <authorList>
            <person name="Araujo N.S."/>
            <person name="Arias M.C."/>
        </authorList>
    </citation>
    <scope>NUCLEOTIDE SEQUENCE</scope>
    <source>
        <strain evidence="12">USP_2M_L1-L4_2017</strain>
        <tissue evidence="12">Whole body</tissue>
    </source>
</reference>
<dbReference type="InterPro" id="IPR036259">
    <property type="entry name" value="MFS_trans_sf"/>
</dbReference>
<keyword evidence="13" id="KW-1185">Reference proteome</keyword>
<feature type="transmembrane region" description="Helical" evidence="10">
    <location>
        <begin position="206"/>
        <end position="223"/>
    </location>
</feature>
<feature type="transmembrane region" description="Helical" evidence="10">
    <location>
        <begin position="353"/>
        <end position="375"/>
    </location>
</feature>
<feature type="transmembrane region" description="Helical" evidence="10">
    <location>
        <begin position="144"/>
        <end position="166"/>
    </location>
</feature>
<evidence type="ECO:0000256" key="4">
    <source>
        <dbReference type="ARBA" id="ARBA00022597"/>
    </source>
</evidence>
<evidence type="ECO:0000313" key="13">
    <source>
        <dbReference type="Proteomes" id="UP001177670"/>
    </source>
</evidence>
<organism evidence="12 13">
    <name type="scientific">Melipona bicolor</name>
    <dbReference type="NCBI Taxonomy" id="60889"/>
    <lineage>
        <taxon>Eukaryota</taxon>
        <taxon>Metazoa</taxon>
        <taxon>Ecdysozoa</taxon>
        <taxon>Arthropoda</taxon>
        <taxon>Hexapoda</taxon>
        <taxon>Insecta</taxon>
        <taxon>Pterygota</taxon>
        <taxon>Neoptera</taxon>
        <taxon>Endopterygota</taxon>
        <taxon>Hymenoptera</taxon>
        <taxon>Apocrita</taxon>
        <taxon>Aculeata</taxon>
        <taxon>Apoidea</taxon>
        <taxon>Anthophila</taxon>
        <taxon>Apidae</taxon>
        <taxon>Melipona</taxon>
    </lineage>
</organism>
<comment type="caution">
    <text evidence="12">The sequence shown here is derived from an EMBL/GenBank/DDBJ whole genome shotgun (WGS) entry which is preliminary data.</text>
</comment>
<feature type="compositionally biased region" description="Basic and acidic residues" evidence="9">
    <location>
        <begin position="670"/>
        <end position="685"/>
    </location>
</feature>
<dbReference type="SUPFAM" id="SSF103473">
    <property type="entry name" value="MFS general substrate transporter"/>
    <property type="match status" value="1"/>
</dbReference>
<dbReference type="EMBL" id="JAHYIQ010000004">
    <property type="protein sequence ID" value="KAK1133156.1"/>
    <property type="molecule type" value="Genomic_DNA"/>
</dbReference>
<dbReference type="PROSITE" id="PS50850">
    <property type="entry name" value="MFS"/>
    <property type="match status" value="1"/>
</dbReference>
<comment type="subcellular location">
    <subcellularLocation>
        <location evidence="1">Cell membrane</location>
        <topology evidence="1">Multi-pass membrane protein</topology>
    </subcellularLocation>
</comment>
<dbReference type="PRINTS" id="PR00171">
    <property type="entry name" value="SUGRTRNSPORT"/>
</dbReference>
<dbReference type="FunFam" id="1.20.1250.20:FF:000218">
    <property type="entry name" value="facilitated trehalose transporter Tret1"/>
    <property type="match status" value="1"/>
</dbReference>
<feature type="transmembrane region" description="Helical" evidence="10">
    <location>
        <begin position="327"/>
        <end position="346"/>
    </location>
</feature>
<gene>
    <name evidence="12" type="ORF">K0M31_014510</name>
</gene>
<evidence type="ECO:0000256" key="2">
    <source>
        <dbReference type="ARBA" id="ARBA00022448"/>
    </source>
</evidence>
<dbReference type="InterPro" id="IPR050549">
    <property type="entry name" value="MFS_Trehalose_Transporter"/>
</dbReference>
<evidence type="ECO:0000256" key="10">
    <source>
        <dbReference type="SAM" id="Phobius"/>
    </source>
</evidence>
<keyword evidence="3" id="KW-1003">Cell membrane</keyword>
<dbReference type="PANTHER" id="PTHR48021:SF34">
    <property type="entry name" value="FACILITATED TREHALOSE TRANSPORTER TRET1-2 HOMOLOG-LIKE PROTEIN"/>
    <property type="match status" value="1"/>
</dbReference>
<feature type="transmembrane region" description="Helical" evidence="10">
    <location>
        <begin position="178"/>
        <end position="200"/>
    </location>
</feature>
<feature type="transmembrane region" description="Helical" evidence="10">
    <location>
        <begin position="486"/>
        <end position="507"/>
    </location>
</feature>
<dbReference type="InterPro" id="IPR005828">
    <property type="entry name" value="MFS_sugar_transport-like"/>
</dbReference>
<dbReference type="GO" id="GO:0051119">
    <property type="term" value="F:sugar transmembrane transporter activity"/>
    <property type="evidence" value="ECO:0007669"/>
    <property type="project" value="InterPro"/>
</dbReference>
<dbReference type="InterPro" id="IPR020846">
    <property type="entry name" value="MFS_dom"/>
</dbReference>
<feature type="transmembrane region" description="Helical" evidence="10">
    <location>
        <begin position="431"/>
        <end position="452"/>
    </location>
</feature>
<keyword evidence="4" id="KW-0762">Sugar transport</keyword>
<dbReference type="Proteomes" id="UP001177670">
    <property type="component" value="Unassembled WGS sequence"/>
</dbReference>
<feature type="domain" description="Major facilitator superfamily (MFS) profile" evidence="11">
    <location>
        <begin position="39"/>
        <end position="514"/>
    </location>
</feature>
<dbReference type="AlphaFoldDB" id="A0AA40KUD2"/>
<name>A0AA40KUD2_9HYME</name>
<sequence>MKVTTVPDEGENSFKMPRASVVHMTSTATRPQHMSQVLATLALSMGTLSSGLAKGYTSPALDSILDNQPPHLYQTSNNDTWSAFSVTQQEASWVASLSMLGAWFGAMIGDWIMRRGRRLALRVTSLPLAVVWILTGIAPCVELVYVTSFIGGLCCSVITMVAQVYISEISMPGIRGCLSAMLKVLGHVGVLLSYIAGTYLNWRQSALLVAIAPSMLFLGTLFIPETPSYLVLNGKDDEAANSLQWLRGDHVDIRHELQVIKTNILASRAKQYELTFKNSMFTPRLYKPIAITCGLMFFQRFSGANAFNYYAVIIFRQTLGGMNPHGATIAIGFVQLLASLLSGFLIDIVGRLPLLIASTVFMSLALAGFGSYAYYVSQTQNLGYPDSAVVGQHDWIPLLCVLVFTTALALGISPISWLLIGELFPLEYRGLGSSISTSFSYFCAFVGIKLFMDFQQDRISSETVATAFRYISEKRSTNLRTMFQTFGLHGAFWFYAAVAVCGLCFVYKASLTGGLSNLEKSNKPLPGGAYPNQHDPRELYSANPATDVPTTSRQAPIYRSNHRKLSDYCNIFAEKTNRIGRNVESFMQSRGFFAARRSTDESSRGNVTNVAHRSNGDVIRNDYRFPDPRLAERAEVREENQHRYGRIGRSRRLERPAYPKDVYPEDVLCPEERGTASNYADRDADTTQSRQRVRQRDYTVAYKDSDCWRGVSDDLNGLGSKPSLRNGISHGRGERLYSSTLPRRSRTINFRDQPGSSLESRRGYLRSLQDLSDLELDDRPRDLADSSFLSSNRDDWRSDRLLVAAQDDGYRRRRYRENRLEDDYLRLYRSLSRLSKYPQGGKYEPGQVHYERECRTFGKDTVAFIYYKTCYL</sequence>
<proteinExistence type="predicted"/>
<evidence type="ECO:0000259" key="11">
    <source>
        <dbReference type="PROSITE" id="PS50850"/>
    </source>
</evidence>
<accession>A0AA40KUD2</accession>
<keyword evidence="5 10" id="KW-0812">Transmembrane</keyword>
<evidence type="ECO:0000256" key="1">
    <source>
        <dbReference type="ARBA" id="ARBA00004651"/>
    </source>
</evidence>
<dbReference type="InterPro" id="IPR044775">
    <property type="entry name" value="MFS_ERD6/Tret1-like"/>
</dbReference>
<keyword evidence="7 10" id="KW-0472">Membrane</keyword>
<keyword evidence="2" id="KW-0813">Transport</keyword>
<evidence type="ECO:0000256" key="8">
    <source>
        <dbReference type="ARBA" id="ARBA00023180"/>
    </source>
</evidence>